<reference evidence="1 2" key="1">
    <citation type="journal article" date="2022" name="Plant J.">
        <title>Chromosome-level genome of Camellia lanceoleosa provides a valuable resource for understanding genome evolution and self-incompatibility.</title>
        <authorList>
            <person name="Gong W."/>
            <person name="Xiao S."/>
            <person name="Wang L."/>
            <person name="Liao Z."/>
            <person name="Chang Y."/>
            <person name="Mo W."/>
            <person name="Hu G."/>
            <person name="Li W."/>
            <person name="Zhao G."/>
            <person name="Zhu H."/>
            <person name="Hu X."/>
            <person name="Ji K."/>
            <person name="Xiang X."/>
            <person name="Song Q."/>
            <person name="Yuan D."/>
            <person name="Jin S."/>
            <person name="Zhang L."/>
        </authorList>
    </citation>
    <scope>NUCLEOTIDE SEQUENCE [LARGE SCALE GENOMIC DNA]</scope>
    <source>
        <strain evidence="1">SQ_2022a</strain>
    </source>
</reference>
<evidence type="ECO:0000313" key="2">
    <source>
        <dbReference type="Proteomes" id="UP001060215"/>
    </source>
</evidence>
<accession>A0ACC0HCG4</accession>
<dbReference type="EMBL" id="CM045762">
    <property type="protein sequence ID" value="KAI8010895.1"/>
    <property type="molecule type" value="Genomic_DNA"/>
</dbReference>
<evidence type="ECO:0000313" key="1">
    <source>
        <dbReference type="EMBL" id="KAI8010895.1"/>
    </source>
</evidence>
<protein>
    <submittedName>
        <fullName evidence="1">Uncharacterized protein</fullName>
    </submittedName>
</protein>
<organism evidence="1 2">
    <name type="scientific">Camellia lanceoleosa</name>
    <dbReference type="NCBI Taxonomy" id="1840588"/>
    <lineage>
        <taxon>Eukaryota</taxon>
        <taxon>Viridiplantae</taxon>
        <taxon>Streptophyta</taxon>
        <taxon>Embryophyta</taxon>
        <taxon>Tracheophyta</taxon>
        <taxon>Spermatophyta</taxon>
        <taxon>Magnoliopsida</taxon>
        <taxon>eudicotyledons</taxon>
        <taxon>Gunneridae</taxon>
        <taxon>Pentapetalae</taxon>
        <taxon>asterids</taxon>
        <taxon>Ericales</taxon>
        <taxon>Theaceae</taxon>
        <taxon>Camellia</taxon>
    </lineage>
</organism>
<gene>
    <name evidence="1" type="ORF">LOK49_LG06G01164</name>
</gene>
<comment type="caution">
    <text evidence="1">The sequence shown here is derived from an EMBL/GenBank/DDBJ whole genome shotgun (WGS) entry which is preliminary data.</text>
</comment>
<dbReference type="Proteomes" id="UP001060215">
    <property type="component" value="Chromosome 5"/>
</dbReference>
<sequence length="118" mass="13938">MKTTWVQAQEQVQIEGNVNVKAHNTSLEADQIEQMIGQDHVVHWELKRGEQADIERLINISCYRRILIKMDRPYAVNEQKSMNVFIFNNIIILTNCHLRNQWLFEVHLDTPLVSRQLV</sequence>
<name>A0ACC0HCG4_9ERIC</name>
<proteinExistence type="predicted"/>
<keyword evidence="2" id="KW-1185">Reference proteome</keyword>